<evidence type="ECO:0000313" key="3">
    <source>
        <dbReference type="Proteomes" id="UP000037660"/>
    </source>
</evidence>
<dbReference type="EMBL" id="BBYR01000014">
    <property type="protein sequence ID" value="GAP35170.1"/>
    <property type="molecule type" value="Genomic_DNA"/>
</dbReference>
<proteinExistence type="predicted"/>
<dbReference type="Proteomes" id="UP000037660">
    <property type="component" value="Unassembled WGS sequence"/>
</dbReference>
<protein>
    <submittedName>
        <fullName evidence="2">Uncharacterized protein</fullName>
    </submittedName>
</protein>
<dbReference type="STRING" id="1547922.ISF6_0741"/>
<name>A0A0K8NZ35_PISS1</name>
<accession>A0A0K8NZ35</accession>
<reference evidence="3" key="1">
    <citation type="submission" date="2015-07" db="EMBL/GenBank/DDBJ databases">
        <title>Discovery of a poly(ethylene terephthalate assimilation.</title>
        <authorList>
            <person name="Yoshida S."/>
            <person name="Hiraga K."/>
            <person name="Takehana T."/>
            <person name="Taniguchi I."/>
            <person name="Yamaji H."/>
            <person name="Maeda Y."/>
            <person name="Toyohara K."/>
            <person name="Miyamoto K."/>
            <person name="Kimura Y."/>
            <person name="Oda K."/>
        </authorList>
    </citation>
    <scope>NUCLEOTIDE SEQUENCE [LARGE SCALE GENOMIC DNA]</scope>
    <source>
        <strain evidence="3">NBRC 110686 / TISTR 2288 / 201-F6</strain>
    </source>
</reference>
<reference evidence="2 3" key="2">
    <citation type="journal article" date="2016" name="Science">
        <title>A bacterium that degrades and assimilates poly(ethylene terephthalate).</title>
        <authorList>
            <person name="Yoshida S."/>
            <person name="Hiraga K."/>
            <person name="Takehana T."/>
            <person name="Taniguchi I."/>
            <person name="Yamaji H."/>
            <person name="Maeda Y."/>
            <person name="Toyohara K."/>
            <person name="Miyamoto K."/>
            <person name="Kimura Y."/>
            <person name="Oda K."/>
        </authorList>
    </citation>
    <scope>NUCLEOTIDE SEQUENCE [LARGE SCALE GENOMIC DNA]</scope>
    <source>
        <strain evidence="3">NBRC 110686 / TISTR 2288 / 201-F6</strain>
    </source>
</reference>
<keyword evidence="3" id="KW-1185">Reference proteome</keyword>
<feature type="region of interest" description="Disordered" evidence="1">
    <location>
        <begin position="239"/>
        <end position="266"/>
    </location>
</feature>
<comment type="caution">
    <text evidence="2">The sequence shown here is derived from an EMBL/GenBank/DDBJ whole genome shotgun (WGS) entry which is preliminary data.</text>
</comment>
<sequence length="528" mass="57734">MTPRRPSPAAAAEAARVCLCVLMNHPFPSVIPILRKLYAGRFTSVLFLVPFYRCDEPDVLTVYRGSYTHAAYLTDVRERLAAVDCDHYLVVHDDVLLNPALSEATFRQTFPLGEREGYISHLFPVGGTVGDWTWLFGFAPKALHPKSHLFGSGIEGATLRQYLPGHAQIAAKFAAHGILPQRHARLRSDRMPDVERHPSRTLLHGYAATLDPSDARQAEVERHCLDAARALVEAMRHAEPAAPAGAATPPASGEGAEGAGPADAAEPVTEVELPMPVVGSGYYADLYVLPKACFDDFVHFIGVASAANFFVELMVPTLLVTCCDKVWTAETLGLDASGFAQPATLEAFRDPRFLAIHPFKLSQLSSPVRLRQFEARVHAVLRGEDYPGDLALPGLHVPGLGCAQQYLTTGWHGEESWGRWSAEPRAEVRFLLEEDDIASLELLLMAPVHARLPVVQAQLVVNGETCQALSFDVAHVERRVVIPRALLRTGGNTVDVVVERTVRPCDLDPASPDARELGLALREIQFHT</sequence>
<evidence type="ECO:0000313" key="2">
    <source>
        <dbReference type="EMBL" id="GAP35170.1"/>
    </source>
</evidence>
<evidence type="ECO:0000256" key="1">
    <source>
        <dbReference type="SAM" id="MobiDB-lite"/>
    </source>
</evidence>
<organism evidence="2 3">
    <name type="scientific">Piscinibacter sakaiensis</name>
    <name type="common">Ideonella sakaiensis</name>
    <dbReference type="NCBI Taxonomy" id="1547922"/>
    <lineage>
        <taxon>Bacteria</taxon>
        <taxon>Pseudomonadati</taxon>
        <taxon>Pseudomonadota</taxon>
        <taxon>Betaproteobacteria</taxon>
        <taxon>Burkholderiales</taxon>
        <taxon>Sphaerotilaceae</taxon>
        <taxon>Piscinibacter</taxon>
    </lineage>
</organism>
<dbReference type="AlphaFoldDB" id="A0A0K8NZ35"/>
<feature type="compositionally biased region" description="Low complexity" evidence="1">
    <location>
        <begin position="240"/>
        <end position="266"/>
    </location>
</feature>
<gene>
    <name evidence="2" type="ORF">ISF6_0741</name>
</gene>